<dbReference type="Pfam" id="PF12679">
    <property type="entry name" value="ABC2_membrane_2"/>
    <property type="match status" value="1"/>
</dbReference>
<evidence type="ECO:0000256" key="1">
    <source>
        <dbReference type="SAM" id="Phobius"/>
    </source>
</evidence>
<dbReference type="GO" id="GO:0140359">
    <property type="term" value="F:ABC-type transporter activity"/>
    <property type="evidence" value="ECO:0007669"/>
    <property type="project" value="InterPro"/>
</dbReference>
<evidence type="ECO:0000313" key="2">
    <source>
        <dbReference type="EMBL" id="TDM13055.1"/>
    </source>
</evidence>
<dbReference type="PANTHER" id="PTHR37305">
    <property type="entry name" value="INTEGRAL MEMBRANE PROTEIN-RELATED"/>
    <property type="match status" value="1"/>
</dbReference>
<keyword evidence="1" id="KW-0472">Membrane</keyword>
<keyword evidence="1" id="KW-0812">Transmembrane</keyword>
<organism evidence="2 3">
    <name type="scientific">Macrococcus lamae</name>
    <dbReference type="NCBI Taxonomy" id="198484"/>
    <lineage>
        <taxon>Bacteria</taxon>
        <taxon>Bacillati</taxon>
        <taxon>Bacillota</taxon>
        <taxon>Bacilli</taxon>
        <taxon>Bacillales</taxon>
        <taxon>Staphylococcaceae</taxon>
        <taxon>Macrococcus</taxon>
    </lineage>
</organism>
<protein>
    <recommendedName>
        <fullName evidence="4">ABC transporter permease</fullName>
    </recommendedName>
</protein>
<evidence type="ECO:0008006" key="4">
    <source>
        <dbReference type="Google" id="ProtNLM"/>
    </source>
</evidence>
<feature type="transmembrane region" description="Helical" evidence="1">
    <location>
        <begin position="167"/>
        <end position="189"/>
    </location>
</feature>
<gene>
    <name evidence="2" type="ORF">ERX29_00185</name>
</gene>
<reference evidence="2 3" key="1">
    <citation type="submission" date="2019-01" db="EMBL/GenBank/DDBJ databases">
        <title>Draft genome sequences of the type strains of six Macrococcus species.</title>
        <authorList>
            <person name="Mazhar S."/>
            <person name="Altermann E."/>
            <person name="Hill C."/>
            <person name="Mcauliffe O."/>
        </authorList>
    </citation>
    <scope>NUCLEOTIDE SEQUENCE [LARGE SCALE GENOMIC DNA]</scope>
    <source>
        <strain evidence="2 3">CCM4815</strain>
    </source>
</reference>
<evidence type="ECO:0000313" key="3">
    <source>
        <dbReference type="Proteomes" id="UP000294802"/>
    </source>
</evidence>
<accession>A0A4R6BXA8</accession>
<dbReference type="Proteomes" id="UP000294802">
    <property type="component" value="Unassembled WGS sequence"/>
</dbReference>
<feature type="transmembrane region" description="Helical" evidence="1">
    <location>
        <begin position="308"/>
        <end position="330"/>
    </location>
</feature>
<comment type="caution">
    <text evidence="2">The sequence shown here is derived from an EMBL/GenBank/DDBJ whole genome shotgun (WGS) entry which is preliminary data.</text>
</comment>
<dbReference type="OrthoDB" id="8613028at2"/>
<keyword evidence="3" id="KW-1185">Reference proteome</keyword>
<feature type="transmembrane region" description="Helical" evidence="1">
    <location>
        <begin position="253"/>
        <end position="275"/>
    </location>
</feature>
<feature type="transmembrane region" description="Helical" evidence="1">
    <location>
        <begin position="129"/>
        <end position="146"/>
    </location>
</feature>
<feature type="transmembrane region" description="Helical" evidence="1">
    <location>
        <begin position="221"/>
        <end position="246"/>
    </location>
</feature>
<dbReference type="AlphaFoldDB" id="A0A4R6BXA8"/>
<sequence>MMEVKALLKLIHNEWIKYFNRLSTYIMLGMIVGLFLLMTFFIITFGSGVDMKKEYSDDWKQEVSADIKKMSADLETLDKKDENKFSQEDFSKIAALQQEIPRLQFYLDKNVKPPAINNVFDNLLSTTNIINFVIIMVTVIVSSMMSREHQQGTIKLLLIRPASRAKIFFSKWLTSLLIALTFTVFTYLISGLVGLLTGKMNPSSKHAVLNMMEGKYHMENFWPYFFQIFLNDLLYVIIFATIAYVLSVLFKNTAISLGVTIGLLFFSGLITSFIAGKTDLVKFIWPANWSLNQYMDYLGAPPIDDMTYWFSLVYNIIALIITLGIGYIVFKKRDVAD</sequence>
<proteinExistence type="predicted"/>
<dbReference type="GO" id="GO:0005886">
    <property type="term" value="C:plasma membrane"/>
    <property type="evidence" value="ECO:0007669"/>
    <property type="project" value="UniProtKB-SubCell"/>
</dbReference>
<keyword evidence="1" id="KW-1133">Transmembrane helix</keyword>
<dbReference type="PANTHER" id="PTHR37305:SF1">
    <property type="entry name" value="MEMBRANE PROTEIN"/>
    <property type="match status" value="1"/>
</dbReference>
<name>A0A4R6BXA8_9STAP</name>
<dbReference type="EMBL" id="SCWB01000001">
    <property type="protein sequence ID" value="TDM13055.1"/>
    <property type="molecule type" value="Genomic_DNA"/>
</dbReference>
<feature type="transmembrane region" description="Helical" evidence="1">
    <location>
        <begin position="25"/>
        <end position="46"/>
    </location>
</feature>